<dbReference type="InterPro" id="IPR024229">
    <property type="entry name" value="DUF3781"/>
</dbReference>
<dbReference type="STRING" id="246199.CUS_6870"/>
<accession>E9SC53</accession>
<dbReference type="EMBL" id="ADKM02000075">
    <property type="protein sequence ID" value="EGC03190.1"/>
    <property type="molecule type" value="Genomic_DNA"/>
</dbReference>
<sequence length="87" mass="9731">MKDNIELLKHIDELHTTDMGELRIARNTGCAPANAVEFCREIITDCDAVITRRGKNFYALCGGIEITVNASSFTIITAHKHRENIDN</sequence>
<dbReference type="Pfam" id="PF12636">
    <property type="entry name" value="DUF3781"/>
    <property type="match status" value="1"/>
</dbReference>
<proteinExistence type="predicted"/>
<dbReference type="eggNOG" id="COG3153">
    <property type="taxonomic scope" value="Bacteria"/>
</dbReference>
<evidence type="ECO:0000313" key="1">
    <source>
        <dbReference type="EMBL" id="EGC03190.1"/>
    </source>
</evidence>
<dbReference type="Proteomes" id="UP000004259">
    <property type="component" value="Unassembled WGS sequence"/>
</dbReference>
<name>E9SC53_RUMAL</name>
<gene>
    <name evidence="1" type="ORF">CUS_6870</name>
</gene>
<organism evidence="1 2">
    <name type="scientific">Ruminococcus albus 8</name>
    <dbReference type="NCBI Taxonomy" id="246199"/>
    <lineage>
        <taxon>Bacteria</taxon>
        <taxon>Bacillati</taxon>
        <taxon>Bacillota</taxon>
        <taxon>Clostridia</taxon>
        <taxon>Eubacteriales</taxon>
        <taxon>Oscillospiraceae</taxon>
        <taxon>Ruminococcus</taxon>
    </lineage>
</organism>
<keyword evidence="2" id="KW-1185">Reference proteome</keyword>
<reference evidence="1 2" key="1">
    <citation type="submission" date="2011-02" db="EMBL/GenBank/DDBJ databases">
        <authorList>
            <person name="Nelson K.E."/>
            <person name="Sutton G."/>
            <person name="Torralba M."/>
            <person name="Durkin S."/>
            <person name="Harkins D."/>
            <person name="Montgomery R."/>
            <person name="Ziemer C."/>
            <person name="Klaassens E."/>
            <person name="Ocuiv P."/>
            <person name="Morrison M."/>
        </authorList>
    </citation>
    <scope>NUCLEOTIDE SEQUENCE [LARGE SCALE GENOMIC DNA]</scope>
    <source>
        <strain evidence="1 2">8</strain>
    </source>
</reference>
<dbReference type="RefSeq" id="WP_002849369.1">
    <property type="nucleotide sequence ID" value="NZ_ADKM02000075.1"/>
</dbReference>
<evidence type="ECO:0008006" key="3">
    <source>
        <dbReference type="Google" id="ProtNLM"/>
    </source>
</evidence>
<evidence type="ECO:0000313" key="2">
    <source>
        <dbReference type="Proteomes" id="UP000004259"/>
    </source>
</evidence>
<comment type="caution">
    <text evidence="1">The sequence shown here is derived from an EMBL/GenBank/DDBJ whole genome shotgun (WGS) entry which is preliminary data.</text>
</comment>
<protein>
    <recommendedName>
        <fullName evidence="3">DUF3781 domain-containing protein</fullName>
    </recommendedName>
</protein>
<dbReference type="AlphaFoldDB" id="E9SC53"/>